<evidence type="ECO:0000256" key="6">
    <source>
        <dbReference type="ARBA" id="ARBA00022679"/>
    </source>
</evidence>
<dbReference type="PANTHER" id="PTHR42885:SF2">
    <property type="entry name" value="HISTIDINOL-PHOSPHATE AMINOTRANSFERASE"/>
    <property type="match status" value="1"/>
</dbReference>
<keyword evidence="12" id="KW-1185">Reference proteome</keyword>
<dbReference type="RefSeq" id="WP_249304563.1">
    <property type="nucleotide sequence ID" value="NZ_CP060634.1"/>
</dbReference>
<dbReference type="Gene3D" id="3.90.1150.10">
    <property type="entry name" value="Aspartate Aminotransferase, domain 1"/>
    <property type="match status" value="1"/>
</dbReference>
<dbReference type="AlphaFoldDB" id="A0A7G9G7Q0"/>
<dbReference type="InterPro" id="IPR015422">
    <property type="entry name" value="PyrdxlP-dep_Trfase_small"/>
</dbReference>
<evidence type="ECO:0000259" key="10">
    <source>
        <dbReference type="Pfam" id="PF00155"/>
    </source>
</evidence>
<dbReference type="Gene3D" id="3.40.640.10">
    <property type="entry name" value="Type I PLP-dependent aspartate aminotransferase-like (Major domain)"/>
    <property type="match status" value="1"/>
</dbReference>
<dbReference type="InterPro" id="IPR005861">
    <property type="entry name" value="HisP_aminotrans"/>
</dbReference>
<evidence type="ECO:0000256" key="8">
    <source>
        <dbReference type="ARBA" id="ARBA00023102"/>
    </source>
</evidence>
<dbReference type="HAMAP" id="MF_01023">
    <property type="entry name" value="HisC_aminotrans_2"/>
    <property type="match status" value="1"/>
</dbReference>
<evidence type="ECO:0000256" key="4">
    <source>
        <dbReference type="ARBA" id="ARBA00022576"/>
    </source>
</evidence>
<comment type="similarity">
    <text evidence="2 9">Belongs to the class-II pyridoxal-phosphate-dependent aminotransferase family. Histidinol-phosphate aminotransferase subfamily.</text>
</comment>
<evidence type="ECO:0000256" key="1">
    <source>
        <dbReference type="ARBA" id="ARBA00001933"/>
    </source>
</evidence>
<dbReference type="Proteomes" id="UP000515823">
    <property type="component" value="Chromosome"/>
</dbReference>
<keyword evidence="4 9" id="KW-0032">Aminotransferase</keyword>
<dbReference type="GO" id="GO:0004400">
    <property type="term" value="F:histidinol-phosphate transaminase activity"/>
    <property type="evidence" value="ECO:0007669"/>
    <property type="project" value="UniProtKB-UniRule"/>
</dbReference>
<evidence type="ECO:0000256" key="5">
    <source>
        <dbReference type="ARBA" id="ARBA00022605"/>
    </source>
</evidence>
<dbReference type="SUPFAM" id="SSF53383">
    <property type="entry name" value="PLP-dependent transferases"/>
    <property type="match status" value="1"/>
</dbReference>
<keyword evidence="5 9" id="KW-0028">Amino-acid biosynthesis</keyword>
<dbReference type="InterPro" id="IPR015424">
    <property type="entry name" value="PyrdxlP-dep_Trfase"/>
</dbReference>
<keyword evidence="8 9" id="KW-0368">Histidine biosynthesis</keyword>
<dbReference type="NCBIfam" id="TIGR01141">
    <property type="entry name" value="hisC"/>
    <property type="match status" value="1"/>
</dbReference>
<dbReference type="CDD" id="cd00609">
    <property type="entry name" value="AAT_like"/>
    <property type="match status" value="1"/>
</dbReference>
<comment type="catalytic activity">
    <reaction evidence="9">
        <text>L-histidinol phosphate + 2-oxoglutarate = 3-(imidazol-4-yl)-2-oxopropyl phosphate + L-glutamate</text>
        <dbReference type="Rhea" id="RHEA:23744"/>
        <dbReference type="ChEBI" id="CHEBI:16810"/>
        <dbReference type="ChEBI" id="CHEBI:29985"/>
        <dbReference type="ChEBI" id="CHEBI:57766"/>
        <dbReference type="ChEBI" id="CHEBI:57980"/>
        <dbReference type="EC" id="2.6.1.9"/>
    </reaction>
</comment>
<feature type="domain" description="Aminotransferase class I/classII large" evidence="10">
    <location>
        <begin position="24"/>
        <end position="344"/>
    </location>
</feature>
<protein>
    <recommendedName>
        <fullName evidence="9">Histidinol-phosphate aminotransferase</fullName>
        <ecNumber evidence="9">2.6.1.9</ecNumber>
    </recommendedName>
    <alternativeName>
        <fullName evidence="9">Imidazole acetol-phosphate transaminase</fullName>
    </alternativeName>
</protein>
<sequence>MRPWEANIRKVVPYVPGEQPKKERMIKLNTNENPYDPAPAVRRAARSFETGELRLYPDPSAAVLADALAERYGLDSDQVFVGVGSDDVLAMAFLTFFNSEKPILFPDISYSFYSVWADLYRIPYERPALDEEFRIRKEDYYKENGGVIFPNPNAPTSLAMEIGDVEDIIAHNQDVVVIVDEAYIDFGGESALGLLSKYENLLVVQTFSKSRSMAGMRIGYAMGNKTLIKALNDVKYSFNSYTMNQTSLCLGTEAVKAEDYFQEVIGKIKATRERSKERLSRLGFVYPEPSANFIFARHPGADARKLFEALKKEDIYVRYFDAPRIDQYLRITIGTDEQMDILFDFLERYLQR</sequence>
<dbReference type="EMBL" id="CP060634">
    <property type="protein sequence ID" value="QNM06832.1"/>
    <property type="molecule type" value="Genomic_DNA"/>
</dbReference>
<dbReference type="KEGG" id="qdo:H9Q78_06915"/>
<evidence type="ECO:0000256" key="2">
    <source>
        <dbReference type="ARBA" id="ARBA00007970"/>
    </source>
</evidence>
<dbReference type="PANTHER" id="PTHR42885">
    <property type="entry name" value="HISTIDINOL-PHOSPHATE AMINOTRANSFERASE-RELATED"/>
    <property type="match status" value="1"/>
</dbReference>
<dbReference type="PROSITE" id="PS00599">
    <property type="entry name" value="AA_TRANSFER_CLASS_2"/>
    <property type="match status" value="1"/>
</dbReference>
<comment type="pathway">
    <text evidence="9">Amino-acid biosynthesis; L-histidine biosynthesis; L-histidine from 5-phospho-alpha-D-ribose 1-diphosphate: step 7/9.</text>
</comment>
<evidence type="ECO:0000256" key="3">
    <source>
        <dbReference type="ARBA" id="ARBA00011738"/>
    </source>
</evidence>
<evidence type="ECO:0000256" key="7">
    <source>
        <dbReference type="ARBA" id="ARBA00022898"/>
    </source>
</evidence>
<dbReference type="InterPro" id="IPR001917">
    <property type="entry name" value="Aminotrans_II_pyridoxalP_BS"/>
</dbReference>
<gene>
    <name evidence="9" type="primary">hisC</name>
    <name evidence="11" type="ORF">H9Q78_06915</name>
</gene>
<accession>A0A7G9G7Q0</accession>
<feature type="modified residue" description="N6-(pyridoxal phosphate)lysine" evidence="9">
    <location>
        <position position="209"/>
    </location>
</feature>
<keyword evidence="7 9" id="KW-0663">Pyridoxal phosphate</keyword>
<comment type="subunit">
    <text evidence="3 9">Homodimer.</text>
</comment>
<comment type="cofactor">
    <cofactor evidence="1 9">
        <name>pyridoxal 5'-phosphate</name>
        <dbReference type="ChEBI" id="CHEBI:597326"/>
    </cofactor>
</comment>
<evidence type="ECO:0000256" key="9">
    <source>
        <dbReference type="HAMAP-Rule" id="MF_01023"/>
    </source>
</evidence>
<dbReference type="Pfam" id="PF00155">
    <property type="entry name" value="Aminotran_1_2"/>
    <property type="match status" value="1"/>
</dbReference>
<evidence type="ECO:0000313" key="12">
    <source>
        <dbReference type="Proteomes" id="UP000515823"/>
    </source>
</evidence>
<dbReference type="InterPro" id="IPR015421">
    <property type="entry name" value="PyrdxlP-dep_Trfase_major"/>
</dbReference>
<dbReference type="EC" id="2.6.1.9" evidence="9"/>
<keyword evidence="6 9" id="KW-0808">Transferase</keyword>
<dbReference type="InterPro" id="IPR004839">
    <property type="entry name" value="Aminotransferase_I/II_large"/>
</dbReference>
<dbReference type="UniPathway" id="UPA00031">
    <property type="reaction ID" value="UER00012"/>
</dbReference>
<reference evidence="11 12" key="1">
    <citation type="submission" date="2020-08" db="EMBL/GenBank/DDBJ databases">
        <authorList>
            <person name="Liu C."/>
            <person name="Sun Q."/>
        </authorList>
    </citation>
    <scope>NUCLEOTIDE SEQUENCE [LARGE SCALE GENOMIC DNA]</scope>
    <source>
        <strain evidence="11 12">NSJ-38</strain>
    </source>
</reference>
<dbReference type="GO" id="GO:0000105">
    <property type="term" value="P:L-histidine biosynthetic process"/>
    <property type="evidence" value="ECO:0007669"/>
    <property type="project" value="UniProtKB-UniRule"/>
</dbReference>
<dbReference type="GO" id="GO:0030170">
    <property type="term" value="F:pyridoxal phosphate binding"/>
    <property type="evidence" value="ECO:0007669"/>
    <property type="project" value="InterPro"/>
</dbReference>
<organism evidence="11 12">
    <name type="scientific">Qiania dongpingensis</name>
    <dbReference type="NCBI Taxonomy" id="2763669"/>
    <lineage>
        <taxon>Bacteria</taxon>
        <taxon>Bacillati</taxon>
        <taxon>Bacillota</taxon>
        <taxon>Clostridia</taxon>
        <taxon>Lachnospirales</taxon>
        <taxon>Lachnospiraceae</taxon>
        <taxon>Qiania</taxon>
    </lineage>
</organism>
<proteinExistence type="inferred from homology"/>
<name>A0A7G9G7Q0_9FIRM</name>
<evidence type="ECO:0000313" key="11">
    <source>
        <dbReference type="EMBL" id="QNM06832.1"/>
    </source>
</evidence>